<feature type="domain" description="Tail specific protease" evidence="1">
    <location>
        <begin position="203"/>
        <end position="450"/>
    </location>
</feature>
<evidence type="ECO:0000259" key="1">
    <source>
        <dbReference type="SMART" id="SM00245"/>
    </source>
</evidence>
<proteinExistence type="predicted"/>
<comment type="caution">
    <text evidence="2">The sequence shown here is derived from an EMBL/GenBank/DDBJ whole genome shotgun (WGS) entry which is preliminary data.</text>
</comment>
<dbReference type="SUPFAM" id="SSF52096">
    <property type="entry name" value="ClpP/crotonase"/>
    <property type="match status" value="1"/>
</dbReference>
<dbReference type="InterPro" id="IPR029045">
    <property type="entry name" value="ClpP/crotonase-like_dom_sf"/>
</dbReference>
<sequence length="475" mass="54577">MRLFLLVTSILFLSYGNTQNLLPPEKLHEDFDYLIAELKVQHQGLYEYIDPKQTGLLIDSIRNTLRAPQTQLEFYEKVSLVIGLTNEGHTSVHLPKRTLRKVGLSKSFLPLTVRFHEGNLIITQNYGENSAELKQGAKIISVSTKKVNEILDKIYPLITTDGFNESSRQEWVGGLNFSLLYRLIYGKEDEFELQIQEFGSDTIQTIFLPAIRLTRFKTKNARFTANSFDYNKFKFEQINDSVAYLCIPSFGYDDLDYEEFYQSNFKKIDSLQIKHLLIDLQANGGGTEGNENLLFGYLSDKVVQKYKQVTMLPQPYQKNKNKEGYIEDKWIFEDTIAKRGDYTLYSDYYSDLGYKTPQQELVYKGKLYVLTSGKTFSGGAEFASLIKMTDRGLFIGEETGGTYEGNVSGYSEYIQLPHSKIEVKIPTVHFQMNVSPEIKGRGIIPDYNVPQSWKDYMTGQNSKKEFVIQLITNKN</sequence>
<dbReference type="Gene3D" id="3.90.226.10">
    <property type="entry name" value="2-enoyl-CoA Hydratase, Chain A, domain 1"/>
    <property type="match status" value="1"/>
</dbReference>
<dbReference type="SMART" id="SM00245">
    <property type="entry name" value="TSPc"/>
    <property type="match status" value="1"/>
</dbReference>
<dbReference type="EMBL" id="BAAAFH010000007">
    <property type="protein sequence ID" value="GAA0875122.1"/>
    <property type="molecule type" value="Genomic_DNA"/>
</dbReference>
<gene>
    <name evidence="2" type="ORF">GCM10009118_15300</name>
</gene>
<evidence type="ECO:0000313" key="3">
    <source>
        <dbReference type="Proteomes" id="UP001501126"/>
    </source>
</evidence>
<dbReference type="InterPro" id="IPR005151">
    <property type="entry name" value="Tail-specific_protease"/>
</dbReference>
<dbReference type="RefSeq" id="WP_343786244.1">
    <property type="nucleotide sequence ID" value="NZ_BAAAFH010000007.1"/>
</dbReference>
<name>A0ABP3Y2Z3_9FLAO</name>
<dbReference type="Proteomes" id="UP001501126">
    <property type="component" value="Unassembled WGS sequence"/>
</dbReference>
<dbReference type="PANTHER" id="PTHR32060:SF30">
    <property type="entry name" value="CARBOXY-TERMINAL PROCESSING PROTEASE CTPA"/>
    <property type="match status" value="1"/>
</dbReference>
<protein>
    <submittedName>
        <fullName evidence="2">S41 family peptidase</fullName>
    </submittedName>
</protein>
<organism evidence="2 3">
    <name type="scientific">Wandonia haliotis</name>
    <dbReference type="NCBI Taxonomy" id="574963"/>
    <lineage>
        <taxon>Bacteria</taxon>
        <taxon>Pseudomonadati</taxon>
        <taxon>Bacteroidota</taxon>
        <taxon>Flavobacteriia</taxon>
        <taxon>Flavobacteriales</taxon>
        <taxon>Crocinitomicaceae</taxon>
        <taxon>Wandonia</taxon>
    </lineage>
</organism>
<accession>A0ABP3Y2Z3</accession>
<reference evidence="3" key="1">
    <citation type="journal article" date="2019" name="Int. J. Syst. Evol. Microbiol.">
        <title>The Global Catalogue of Microorganisms (GCM) 10K type strain sequencing project: providing services to taxonomists for standard genome sequencing and annotation.</title>
        <authorList>
            <consortium name="The Broad Institute Genomics Platform"/>
            <consortium name="The Broad Institute Genome Sequencing Center for Infectious Disease"/>
            <person name="Wu L."/>
            <person name="Ma J."/>
        </authorList>
    </citation>
    <scope>NUCLEOTIDE SEQUENCE [LARGE SCALE GENOMIC DNA]</scope>
    <source>
        <strain evidence="3">JCM 16083</strain>
    </source>
</reference>
<dbReference type="PANTHER" id="PTHR32060">
    <property type="entry name" value="TAIL-SPECIFIC PROTEASE"/>
    <property type="match status" value="1"/>
</dbReference>
<keyword evidence="3" id="KW-1185">Reference proteome</keyword>
<dbReference type="Pfam" id="PF03572">
    <property type="entry name" value="Peptidase_S41"/>
    <property type="match status" value="1"/>
</dbReference>
<evidence type="ECO:0000313" key="2">
    <source>
        <dbReference type="EMBL" id="GAA0875122.1"/>
    </source>
</evidence>